<feature type="compositionally biased region" description="Polar residues" evidence="5">
    <location>
        <begin position="1"/>
        <end position="12"/>
    </location>
</feature>
<sequence length="429" mass="44193">MPRGNNAQNGHNSSKRRARVRAPQLQYALHPDTTLDMAFVFPIADVVSPPAADTASVSGGSTTSAPSSDDEYDPAVGDAPAHSGLRRPSPEETTGESGDLPTTATTTSSGARGDEAAAAAPSSSAAALPVLCPSCLPESDQAHTAACPPHPGSPVCTLLHARLHRAKSSSIHRRESPAVRAIAERLSAQGAPENEVPVLVGLPNHPDDTEPLRPSQCLPTHADMTANAPPERGHTRACHCAHWLQRGVCVYGESCRFVHSLVPSSLAHLNRQQQQASGKASRNTARKSNAPPSKSARPPSAAHQPPLSVKVVPRPDTGGFAASPGATAPPQPTLQQPPGSAAATSAAPLPWPGMLNPSMYPPFAPAPPAAGLGAMPLPPPPPPPGFGPPMPMMPGGASGFIPPPPPPPGMPWPPTHPHAHALYPSFPPR</sequence>
<feature type="compositionally biased region" description="Pro residues" evidence="5">
    <location>
        <begin position="401"/>
        <end position="416"/>
    </location>
</feature>
<dbReference type="EMBL" id="HBGF01010345">
    <property type="protein sequence ID" value="CAD9100312.1"/>
    <property type="molecule type" value="Transcribed_RNA"/>
</dbReference>
<feature type="compositionally biased region" description="Low complexity" evidence="5">
    <location>
        <begin position="51"/>
        <end position="67"/>
    </location>
</feature>
<evidence type="ECO:0000313" key="7">
    <source>
        <dbReference type="EMBL" id="CAD9100312.1"/>
    </source>
</evidence>
<gene>
    <name evidence="7" type="ORF">NDES1114_LOCUS6860</name>
    <name evidence="8" type="ORF">NDES1114_LOCUS6861</name>
</gene>
<evidence type="ECO:0000313" key="8">
    <source>
        <dbReference type="EMBL" id="CAD9100314.1"/>
    </source>
</evidence>
<dbReference type="SUPFAM" id="SSF90229">
    <property type="entry name" value="CCCH zinc finger"/>
    <property type="match status" value="1"/>
</dbReference>
<feature type="domain" description="C3H1-type" evidence="6">
    <location>
        <begin position="239"/>
        <end position="262"/>
    </location>
</feature>
<keyword evidence="1 4" id="KW-0479">Metal-binding</keyword>
<dbReference type="GO" id="GO:0008270">
    <property type="term" value="F:zinc ion binding"/>
    <property type="evidence" value="ECO:0007669"/>
    <property type="project" value="UniProtKB-KW"/>
</dbReference>
<feature type="compositionally biased region" description="Low complexity" evidence="5">
    <location>
        <begin position="288"/>
        <end position="302"/>
    </location>
</feature>
<evidence type="ECO:0000256" key="5">
    <source>
        <dbReference type="SAM" id="MobiDB-lite"/>
    </source>
</evidence>
<name>A0A6U4QFQ5_NEODS</name>
<accession>A0A6U4QFQ5</accession>
<feature type="region of interest" description="Disordered" evidence="5">
    <location>
        <begin position="50"/>
        <end position="123"/>
    </location>
</feature>
<keyword evidence="3 4" id="KW-0862">Zinc</keyword>
<evidence type="ECO:0000256" key="4">
    <source>
        <dbReference type="PROSITE-ProRule" id="PRU00723"/>
    </source>
</evidence>
<feature type="region of interest" description="Disordered" evidence="5">
    <location>
        <begin position="269"/>
        <end position="347"/>
    </location>
</feature>
<evidence type="ECO:0000256" key="2">
    <source>
        <dbReference type="ARBA" id="ARBA00022771"/>
    </source>
</evidence>
<reference evidence="8" key="1">
    <citation type="submission" date="2021-01" db="EMBL/GenBank/DDBJ databases">
        <authorList>
            <person name="Corre E."/>
            <person name="Pelletier E."/>
            <person name="Niang G."/>
            <person name="Scheremetjew M."/>
            <person name="Finn R."/>
            <person name="Kale V."/>
            <person name="Holt S."/>
            <person name="Cochrane G."/>
            <person name="Meng A."/>
            <person name="Brown T."/>
            <person name="Cohen L."/>
        </authorList>
    </citation>
    <scope>NUCLEOTIDE SEQUENCE</scope>
    <source>
        <strain evidence="8">CCAP 1951/1</strain>
    </source>
</reference>
<feature type="region of interest" description="Disordered" evidence="5">
    <location>
        <begin position="1"/>
        <end position="21"/>
    </location>
</feature>
<dbReference type="InterPro" id="IPR036855">
    <property type="entry name" value="Znf_CCCH_sf"/>
</dbReference>
<dbReference type="Pfam" id="PF00642">
    <property type="entry name" value="zf-CCCH"/>
    <property type="match status" value="1"/>
</dbReference>
<dbReference type="EMBL" id="HBGF01010346">
    <property type="protein sequence ID" value="CAD9100314.1"/>
    <property type="molecule type" value="Transcribed_RNA"/>
</dbReference>
<feature type="compositionally biased region" description="Pro residues" evidence="5">
    <location>
        <begin position="376"/>
        <end position="392"/>
    </location>
</feature>
<protein>
    <recommendedName>
        <fullName evidence="6">C3H1-type domain-containing protein</fullName>
    </recommendedName>
</protein>
<organism evidence="8">
    <name type="scientific">Neobodo designis</name>
    <name type="common">Flagellated protozoan</name>
    <name type="synonym">Bodo designis</name>
    <dbReference type="NCBI Taxonomy" id="312471"/>
    <lineage>
        <taxon>Eukaryota</taxon>
        <taxon>Discoba</taxon>
        <taxon>Euglenozoa</taxon>
        <taxon>Kinetoplastea</taxon>
        <taxon>Metakinetoplastina</taxon>
        <taxon>Neobodonida</taxon>
        <taxon>Neobodo</taxon>
    </lineage>
</organism>
<evidence type="ECO:0000256" key="1">
    <source>
        <dbReference type="ARBA" id="ARBA00022723"/>
    </source>
</evidence>
<evidence type="ECO:0000259" key="6">
    <source>
        <dbReference type="PROSITE" id="PS50103"/>
    </source>
</evidence>
<dbReference type="PROSITE" id="PS50103">
    <property type="entry name" value="ZF_C3H1"/>
    <property type="match status" value="1"/>
</dbReference>
<feature type="compositionally biased region" description="Polar residues" evidence="5">
    <location>
        <begin position="270"/>
        <end position="287"/>
    </location>
</feature>
<feature type="region of interest" description="Disordered" evidence="5">
    <location>
        <begin position="370"/>
        <end position="429"/>
    </location>
</feature>
<proteinExistence type="predicted"/>
<keyword evidence="2 4" id="KW-0863">Zinc-finger</keyword>
<feature type="compositionally biased region" description="Low complexity" evidence="5">
    <location>
        <begin position="333"/>
        <end position="347"/>
    </location>
</feature>
<dbReference type="InterPro" id="IPR000571">
    <property type="entry name" value="Znf_CCCH"/>
</dbReference>
<dbReference type="AlphaFoldDB" id="A0A6U4QFQ5"/>
<evidence type="ECO:0000256" key="3">
    <source>
        <dbReference type="ARBA" id="ARBA00022833"/>
    </source>
</evidence>
<feature type="zinc finger region" description="C3H1-type" evidence="4">
    <location>
        <begin position="239"/>
        <end position="262"/>
    </location>
</feature>